<evidence type="ECO:0000313" key="2">
    <source>
        <dbReference type="EMBL" id="MXP41915.1"/>
    </source>
</evidence>
<evidence type="ECO:0000313" key="3">
    <source>
        <dbReference type="Proteomes" id="UP000469159"/>
    </source>
</evidence>
<feature type="region of interest" description="Disordered" evidence="1">
    <location>
        <begin position="1"/>
        <end position="21"/>
    </location>
</feature>
<protein>
    <submittedName>
        <fullName evidence="2">Uncharacterized protein</fullName>
    </submittedName>
</protein>
<dbReference type="Proteomes" id="UP000469159">
    <property type="component" value="Unassembled WGS sequence"/>
</dbReference>
<sequence>MAIDELQRLDSPVKRSDRQIGENEAFGRQARLVHQQVLESIVPGELEPVLPLPLPLDFPAEQVLAVPARLRSIDRRLDPVQPALEAVGLVPAFEPVLVDRGNPDEPCPVRNRDEAHAGLLRDRLGRHVQESRVLRHLGPVLRGAGKRLDHEHEIALVLHLAGVGQARSGEERHRIGQLRPRCRRAEASLEPGRLVPPRHDHLACQGLGARPAGGGIVLHAEFGAAHG</sequence>
<dbReference type="AlphaFoldDB" id="A0A6I4UY70"/>
<comment type="caution">
    <text evidence="2">The sequence shown here is derived from an EMBL/GenBank/DDBJ whole genome shotgun (WGS) entry which is preliminary data.</text>
</comment>
<accession>A0A6I4UY70</accession>
<evidence type="ECO:0000256" key="1">
    <source>
        <dbReference type="SAM" id="MobiDB-lite"/>
    </source>
</evidence>
<gene>
    <name evidence="2" type="ORF">GRI75_09710</name>
</gene>
<reference evidence="2 3" key="1">
    <citation type="submission" date="2019-12" db="EMBL/GenBank/DDBJ databases">
        <title>Genomic-based taxomic classification of the family Erythrobacteraceae.</title>
        <authorList>
            <person name="Xu L."/>
        </authorList>
    </citation>
    <scope>NUCLEOTIDE SEQUENCE [LARGE SCALE GENOMIC DNA]</scope>
    <source>
        <strain evidence="2 3">MCCC 1K02066</strain>
    </source>
</reference>
<dbReference type="EMBL" id="WTYK01000005">
    <property type="protein sequence ID" value="MXP41915.1"/>
    <property type="molecule type" value="Genomic_DNA"/>
</dbReference>
<proteinExistence type="predicted"/>
<name>A0A6I4UY70_9SPHN</name>
<keyword evidence="3" id="KW-1185">Reference proteome</keyword>
<organism evidence="2 3">
    <name type="scientific">Croceibacterium soli</name>
    <dbReference type="NCBI Taxonomy" id="1739690"/>
    <lineage>
        <taxon>Bacteria</taxon>
        <taxon>Pseudomonadati</taxon>
        <taxon>Pseudomonadota</taxon>
        <taxon>Alphaproteobacteria</taxon>
        <taxon>Sphingomonadales</taxon>
        <taxon>Erythrobacteraceae</taxon>
        <taxon>Croceibacterium</taxon>
    </lineage>
</organism>